<dbReference type="Gene3D" id="1.20.58.760">
    <property type="entry name" value="Peptidase M41"/>
    <property type="match status" value="1"/>
</dbReference>
<evidence type="ECO:0008006" key="3">
    <source>
        <dbReference type="Google" id="ProtNLM"/>
    </source>
</evidence>
<gene>
    <name evidence="1" type="ORF">SAMN05444169_1401</name>
</gene>
<protein>
    <recommendedName>
        <fullName evidence="3">Peptidase family M41</fullName>
    </recommendedName>
</protein>
<dbReference type="AlphaFoldDB" id="A0A1M5IAZ6"/>
<organism evidence="1 2">
    <name type="scientific">Bradyrhizobium erythrophlei</name>
    <dbReference type="NCBI Taxonomy" id="1437360"/>
    <lineage>
        <taxon>Bacteria</taxon>
        <taxon>Pseudomonadati</taxon>
        <taxon>Pseudomonadota</taxon>
        <taxon>Alphaproteobacteria</taxon>
        <taxon>Hyphomicrobiales</taxon>
        <taxon>Nitrobacteraceae</taxon>
        <taxon>Bradyrhizobium</taxon>
    </lineage>
</organism>
<dbReference type="GO" id="GO:0004176">
    <property type="term" value="F:ATP-dependent peptidase activity"/>
    <property type="evidence" value="ECO:0007669"/>
    <property type="project" value="InterPro"/>
</dbReference>
<dbReference type="OrthoDB" id="8234341at2"/>
<evidence type="ECO:0000313" key="2">
    <source>
        <dbReference type="Proteomes" id="UP000190675"/>
    </source>
</evidence>
<dbReference type="InterPro" id="IPR037219">
    <property type="entry name" value="Peptidase_M41-like"/>
</dbReference>
<accession>A0A1M5IAZ6</accession>
<proteinExistence type="predicted"/>
<evidence type="ECO:0000313" key="1">
    <source>
        <dbReference type="EMBL" id="SHG24953.1"/>
    </source>
</evidence>
<reference evidence="1 2" key="1">
    <citation type="submission" date="2016-11" db="EMBL/GenBank/DDBJ databases">
        <authorList>
            <person name="Jaros S."/>
            <person name="Januszkiewicz K."/>
            <person name="Wedrychowicz H."/>
        </authorList>
    </citation>
    <scope>NUCLEOTIDE SEQUENCE [LARGE SCALE GENOMIC DNA]</scope>
    <source>
        <strain evidence="1 2">GAS242</strain>
    </source>
</reference>
<dbReference type="RefSeq" id="WP_079565332.1">
    <property type="nucleotide sequence ID" value="NZ_LT670818.1"/>
</dbReference>
<sequence length="150" mass="16528">MQIRADDYVRAMAFHEAGHAVVAWSLNLRVESIYIREIGAGNSATKTDPPNHLSLIDQLATLAAGLEAERMFNCPLHEHAGDRDRLTAITLVQGHHVGLAPDEVQSHLAAGRARARELLLEHKERVIRIAELLLDVRQVDAAEFLGLMSA</sequence>
<dbReference type="SUPFAM" id="SSF140990">
    <property type="entry name" value="FtsH protease domain-like"/>
    <property type="match status" value="1"/>
</dbReference>
<dbReference type="GO" id="GO:0005524">
    <property type="term" value="F:ATP binding"/>
    <property type="evidence" value="ECO:0007669"/>
    <property type="project" value="InterPro"/>
</dbReference>
<dbReference type="Proteomes" id="UP000190675">
    <property type="component" value="Chromosome I"/>
</dbReference>
<dbReference type="EMBL" id="LT670818">
    <property type="protein sequence ID" value="SHG24953.1"/>
    <property type="molecule type" value="Genomic_DNA"/>
</dbReference>
<dbReference type="GO" id="GO:0006508">
    <property type="term" value="P:proteolysis"/>
    <property type="evidence" value="ECO:0007669"/>
    <property type="project" value="InterPro"/>
</dbReference>
<dbReference type="GO" id="GO:0004222">
    <property type="term" value="F:metalloendopeptidase activity"/>
    <property type="evidence" value="ECO:0007669"/>
    <property type="project" value="InterPro"/>
</dbReference>
<name>A0A1M5IAZ6_9BRAD</name>